<feature type="non-terminal residue" evidence="2">
    <location>
        <position position="59"/>
    </location>
</feature>
<evidence type="ECO:0000256" key="1">
    <source>
        <dbReference type="SAM" id="MobiDB-lite"/>
    </source>
</evidence>
<organism evidence="2">
    <name type="scientific">marine metagenome</name>
    <dbReference type="NCBI Taxonomy" id="408172"/>
    <lineage>
        <taxon>unclassified sequences</taxon>
        <taxon>metagenomes</taxon>
        <taxon>ecological metagenomes</taxon>
    </lineage>
</organism>
<evidence type="ECO:0000313" key="2">
    <source>
        <dbReference type="EMBL" id="SUZ92356.1"/>
    </source>
</evidence>
<dbReference type="Gene3D" id="3.40.50.970">
    <property type="match status" value="1"/>
</dbReference>
<dbReference type="AlphaFoldDB" id="A0A381RKK7"/>
<protein>
    <recommendedName>
        <fullName evidence="3">Dehydrogenase E1 component domain-containing protein</fullName>
    </recommendedName>
</protein>
<feature type="region of interest" description="Disordered" evidence="1">
    <location>
        <begin position="23"/>
        <end position="59"/>
    </location>
</feature>
<feature type="compositionally biased region" description="Polar residues" evidence="1">
    <location>
        <begin position="32"/>
        <end position="43"/>
    </location>
</feature>
<dbReference type="EMBL" id="UINC01002052">
    <property type="protein sequence ID" value="SUZ92356.1"/>
    <property type="molecule type" value="Genomic_DNA"/>
</dbReference>
<dbReference type="SUPFAM" id="SSF52518">
    <property type="entry name" value="Thiamin diphosphate-binding fold (THDP-binding)"/>
    <property type="match status" value="1"/>
</dbReference>
<accession>A0A381RKK7</accession>
<sequence length="59" mass="6414">MDLDRNGLLDLYKTMTTIRQFEERGIPETGQRGMSASVHSSAGQEAVPTGVCANLTDED</sequence>
<name>A0A381RKK7_9ZZZZ</name>
<dbReference type="InterPro" id="IPR029061">
    <property type="entry name" value="THDP-binding"/>
</dbReference>
<gene>
    <name evidence="2" type="ORF">METZ01_LOCUS45210</name>
</gene>
<reference evidence="2" key="1">
    <citation type="submission" date="2018-05" db="EMBL/GenBank/DDBJ databases">
        <authorList>
            <person name="Lanie J.A."/>
            <person name="Ng W.-L."/>
            <person name="Kazmierczak K.M."/>
            <person name="Andrzejewski T.M."/>
            <person name="Davidsen T.M."/>
            <person name="Wayne K.J."/>
            <person name="Tettelin H."/>
            <person name="Glass J.I."/>
            <person name="Rusch D."/>
            <person name="Podicherti R."/>
            <person name="Tsui H.-C.T."/>
            <person name="Winkler M.E."/>
        </authorList>
    </citation>
    <scope>NUCLEOTIDE SEQUENCE</scope>
</reference>
<proteinExistence type="predicted"/>
<evidence type="ECO:0008006" key="3">
    <source>
        <dbReference type="Google" id="ProtNLM"/>
    </source>
</evidence>